<evidence type="ECO:0000313" key="4">
    <source>
        <dbReference type="EMBL" id="KAK7392744.1"/>
    </source>
</evidence>
<keyword evidence="5" id="KW-1185">Reference proteome</keyword>
<dbReference type="PROSITE" id="PS50144">
    <property type="entry name" value="MATH"/>
    <property type="match status" value="1"/>
</dbReference>
<dbReference type="PANTHER" id="PTHR46236">
    <property type="entry name" value="TRAF-LIKE SUPERFAMILY PROTEIN"/>
    <property type="match status" value="1"/>
</dbReference>
<keyword evidence="1 2" id="KW-0175">Coiled coil</keyword>
<dbReference type="InterPro" id="IPR002083">
    <property type="entry name" value="MATH/TRAF_dom"/>
</dbReference>
<protein>
    <recommendedName>
        <fullName evidence="3">MATH domain-containing protein</fullName>
    </recommendedName>
</protein>
<evidence type="ECO:0000256" key="1">
    <source>
        <dbReference type="ARBA" id="ARBA00023054"/>
    </source>
</evidence>
<dbReference type="InterPro" id="IPR008974">
    <property type="entry name" value="TRAF-like"/>
</dbReference>
<feature type="domain" description="MATH" evidence="3">
    <location>
        <begin position="11"/>
        <end position="137"/>
    </location>
</feature>
<dbReference type="Pfam" id="PF22486">
    <property type="entry name" value="MATH_2"/>
    <property type="match status" value="1"/>
</dbReference>
<accession>A0AAN9SCB4</accession>
<dbReference type="EMBL" id="JAYMYS010000005">
    <property type="protein sequence ID" value="KAK7392744.1"/>
    <property type="molecule type" value="Genomic_DNA"/>
</dbReference>
<sequence length="347" mass="40472">MDIGNTDDEMFEKYTWTIRNFSTLDSKKLYSDKFVINDHTWRILIFPKGNKVDYLSIYLDGGGDRDNLPNGWNKFAQFKVTLTNQVNYKKNETKETQHMFDAKQDDWGYSQFMPLKLLCGSSCGFIVNDTCIIEVEVLVKKSQHENQVDQSVNVSEDRLIEWNDESSSKNMISTSFGKLVDFKSMGNLDQVFVPLLEEVCLRHPSLVNNNLKTSQRFIEWAFTALGRVLYFLKSKKVRDMDKDACNHLKILWEELEVFRFDLTWLEPYVKSALNMNTFVEKVGQVKKLKEKVEVLEKLADLEREAKLTKKNKLETKVELEITKIDLMEAKEDYEDKDLDAELGYGIP</sequence>
<evidence type="ECO:0000313" key="5">
    <source>
        <dbReference type="Proteomes" id="UP001386955"/>
    </source>
</evidence>
<evidence type="ECO:0000259" key="3">
    <source>
        <dbReference type="PROSITE" id="PS50144"/>
    </source>
</evidence>
<feature type="coiled-coil region" evidence="2">
    <location>
        <begin position="285"/>
        <end position="336"/>
    </location>
</feature>
<gene>
    <name evidence="4" type="ORF">VNO78_21191</name>
</gene>
<evidence type="ECO:0000256" key="2">
    <source>
        <dbReference type="SAM" id="Coils"/>
    </source>
</evidence>
<dbReference type="AlphaFoldDB" id="A0AAN9SCB4"/>
<dbReference type="PANTHER" id="PTHR46236:SF35">
    <property type="entry name" value="MATH DOMAIN-CONTAINING PROTEIN"/>
    <property type="match status" value="1"/>
</dbReference>
<dbReference type="Proteomes" id="UP001386955">
    <property type="component" value="Unassembled WGS sequence"/>
</dbReference>
<organism evidence="4 5">
    <name type="scientific">Psophocarpus tetragonolobus</name>
    <name type="common">Winged bean</name>
    <name type="synonym">Dolichos tetragonolobus</name>
    <dbReference type="NCBI Taxonomy" id="3891"/>
    <lineage>
        <taxon>Eukaryota</taxon>
        <taxon>Viridiplantae</taxon>
        <taxon>Streptophyta</taxon>
        <taxon>Embryophyta</taxon>
        <taxon>Tracheophyta</taxon>
        <taxon>Spermatophyta</taxon>
        <taxon>Magnoliopsida</taxon>
        <taxon>eudicotyledons</taxon>
        <taxon>Gunneridae</taxon>
        <taxon>Pentapetalae</taxon>
        <taxon>rosids</taxon>
        <taxon>fabids</taxon>
        <taxon>Fabales</taxon>
        <taxon>Fabaceae</taxon>
        <taxon>Papilionoideae</taxon>
        <taxon>50 kb inversion clade</taxon>
        <taxon>NPAAA clade</taxon>
        <taxon>indigoferoid/millettioid clade</taxon>
        <taxon>Phaseoleae</taxon>
        <taxon>Psophocarpus</taxon>
    </lineage>
</organism>
<name>A0AAN9SCB4_PSOTE</name>
<dbReference type="SUPFAM" id="SSF49599">
    <property type="entry name" value="TRAF domain-like"/>
    <property type="match status" value="1"/>
</dbReference>
<dbReference type="CDD" id="cd00121">
    <property type="entry name" value="MATH"/>
    <property type="match status" value="1"/>
</dbReference>
<dbReference type="Gene3D" id="2.60.210.10">
    <property type="entry name" value="Apoptosis, Tumor Necrosis Factor Receptor Associated Protein 2, Chain A"/>
    <property type="match status" value="1"/>
</dbReference>
<dbReference type="InterPro" id="IPR050804">
    <property type="entry name" value="MCC"/>
</dbReference>
<dbReference type="SMART" id="SM00061">
    <property type="entry name" value="MATH"/>
    <property type="match status" value="1"/>
</dbReference>
<reference evidence="4 5" key="1">
    <citation type="submission" date="2024-01" db="EMBL/GenBank/DDBJ databases">
        <title>The genomes of 5 underutilized Papilionoideae crops provide insights into root nodulation and disease resistanc.</title>
        <authorList>
            <person name="Jiang F."/>
        </authorList>
    </citation>
    <scope>NUCLEOTIDE SEQUENCE [LARGE SCALE GENOMIC DNA]</scope>
    <source>
        <strain evidence="4">DUOXIRENSHENG_FW03</strain>
        <tissue evidence="4">Leaves</tissue>
    </source>
</reference>
<proteinExistence type="predicted"/>
<comment type="caution">
    <text evidence="4">The sequence shown here is derived from an EMBL/GenBank/DDBJ whole genome shotgun (WGS) entry which is preliminary data.</text>
</comment>